<feature type="transmembrane region" description="Helical" evidence="8">
    <location>
        <begin position="54"/>
        <end position="72"/>
    </location>
</feature>
<gene>
    <name evidence="10" type="ORF">CUN85_07170</name>
</gene>
<dbReference type="InterPro" id="IPR013099">
    <property type="entry name" value="K_chnl_dom"/>
</dbReference>
<reference evidence="10 11" key="1">
    <citation type="submission" date="2017-11" db="EMBL/GenBank/DDBJ databases">
        <title>Isolation and Characterization of Methanogenic Archaea from Saline Meromictic Lake at Siberia.</title>
        <authorList>
            <person name="Shen Y."/>
            <person name="Huang H.-H."/>
            <person name="Lai M.-C."/>
            <person name="Chen S.-C."/>
        </authorList>
    </citation>
    <scope>NUCLEOTIDE SEQUENCE [LARGE SCALE GENOMIC DNA]</scope>
    <source>
        <strain evidence="10 11">SY-01</strain>
    </source>
</reference>
<evidence type="ECO:0000256" key="2">
    <source>
        <dbReference type="ARBA" id="ARBA00022448"/>
    </source>
</evidence>
<sequence length="137" mass="15801">MIPLILAFIVFLRSLIKMLKEPEFRSLLTLVIITLVLGTVVYHNIEGWRWLDSLYFSVIVLTTIGFGDFAPTTDIGKIFTVIYVFLGLGILLGFVNATGEYFRKQQKERISGRHKKIERELSRISEDVKEDAQYNDK</sequence>
<evidence type="ECO:0000256" key="3">
    <source>
        <dbReference type="ARBA" id="ARBA00022692"/>
    </source>
</evidence>
<name>A0A4E0QZF5_9EURY</name>
<keyword evidence="4 8" id="KW-1133">Transmembrane helix</keyword>
<dbReference type="SUPFAM" id="SSF81324">
    <property type="entry name" value="Voltage-gated potassium channels"/>
    <property type="match status" value="1"/>
</dbReference>
<dbReference type="Gene3D" id="1.10.287.70">
    <property type="match status" value="1"/>
</dbReference>
<feature type="domain" description="Potassium channel" evidence="9">
    <location>
        <begin position="30"/>
        <end position="103"/>
    </location>
</feature>
<dbReference type="RefSeq" id="WP_135389639.1">
    <property type="nucleotide sequence ID" value="NZ_PGGK01000006.1"/>
</dbReference>
<keyword evidence="11" id="KW-1185">Reference proteome</keyword>
<keyword evidence="3 8" id="KW-0812">Transmembrane</keyword>
<proteinExistence type="predicted"/>
<dbReference type="GO" id="GO:0015271">
    <property type="term" value="F:outward rectifier potassium channel activity"/>
    <property type="evidence" value="ECO:0007669"/>
    <property type="project" value="TreeGrafter"/>
</dbReference>
<dbReference type="PANTHER" id="PTHR11003:SF291">
    <property type="entry name" value="IP11374P"/>
    <property type="match status" value="1"/>
</dbReference>
<evidence type="ECO:0000313" key="11">
    <source>
        <dbReference type="Proteomes" id="UP000297295"/>
    </source>
</evidence>
<keyword evidence="7 10" id="KW-0407">Ion channel</keyword>
<dbReference type="EMBL" id="PGGK01000006">
    <property type="protein sequence ID" value="TGC09144.1"/>
    <property type="molecule type" value="Genomic_DNA"/>
</dbReference>
<evidence type="ECO:0000256" key="1">
    <source>
        <dbReference type="ARBA" id="ARBA00004141"/>
    </source>
</evidence>
<dbReference type="Proteomes" id="UP000297295">
    <property type="component" value="Unassembled WGS sequence"/>
</dbReference>
<evidence type="ECO:0000256" key="5">
    <source>
        <dbReference type="ARBA" id="ARBA00023065"/>
    </source>
</evidence>
<evidence type="ECO:0000256" key="4">
    <source>
        <dbReference type="ARBA" id="ARBA00022989"/>
    </source>
</evidence>
<evidence type="ECO:0000256" key="6">
    <source>
        <dbReference type="ARBA" id="ARBA00023136"/>
    </source>
</evidence>
<evidence type="ECO:0000256" key="7">
    <source>
        <dbReference type="ARBA" id="ARBA00023303"/>
    </source>
</evidence>
<dbReference type="GO" id="GO:0005886">
    <property type="term" value="C:plasma membrane"/>
    <property type="evidence" value="ECO:0007669"/>
    <property type="project" value="TreeGrafter"/>
</dbReference>
<dbReference type="PANTHER" id="PTHR11003">
    <property type="entry name" value="POTASSIUM CHANNEL, SUBFAMILY K"/>
    <property type="match status" value="1"/>
</dbReference>
<comment type="caution">
    <text evidence="10">The sequence shown here is derived from an EMBL/GenBank/DDBJ whole genome shotgun (WGS) entry which is preliminary data.</text>
</comment>
<organism evidence="10 11">
    <name type="scientific">Methanolobus halotolerans</name>
    <dbReference type="NCBI Taxonomy" id="2052935"/>
    <lineage>
        <taxon>Archaea</taxon>
        <taxon>Methanobacteriati</taxon>
        <taxon>Methanobacteriota</taxon>
        <taxon>Stenosarchaea group</taxon>
        <taxon>Methanomicrobia</taxon>
        <taxon>Methanosarcinales</taxon>
        <taxon>Methanosarcinaceae</taxon>
        <taxon>Methanolobus</taxon>
    </lineage>
</organism>
<feature type="transmembrane region" description="Helical" evidence="8">
    <location>
        <begin position="26"/>
        <end position="42"/>
    </location>
</feature>
<protein>
    <submittedName>
        <fullName evidence="10">Two pore domain potassium channel family protein</fullName>
    </submittedName>
</protein>
<dbReference type="Pfam" id="PF07885">
    <property type="entry name" value="Ion_trans_2"/>
    <property type="match status" value="1"/>
</dbReference>
<evidence type="ECO:0000256" key="8">
    <source>
        <dbReference type="SAM" id="Phobius"/>
    </source>
</evidence>
<keyword evidence="2" id="KW-0813">Transport</keyword>
<dbReference type="InterPro" id="IPR003280">
    <property type="entry name" value="2pore_dom_K_chnl"/>
</dbReference>
<keyword evidence="6 8" id="KW-0472">Membrane</keyword>
<keyword evidence="5" id="KW-0406">Ion transport</keyword>
<dbReference type="OrthoDB" id="43518at2157"/>
<comment type="subcellular location">
    <subcellularLocation>
        <location evidence="1">Membrane</location>
        <topology evidence="1">Multi-pass membrane protein</topology>
    </subcellularLocation>
</comment>
<dbReference type="AlphaFoldDB" id="A0A4E0QZF5"/>
<dbReference type="GO" id="GO:0030322">
    <property type="term" value="P:stabilization of membrane potential"/>
    <property type="evidence" value="ECO:0007669"/>
    <property type="project" value="TreeGrafter"/>
</dbReference>
<evidence type="ECO:0000313" key="10">
    <source>
        <dbReference type="EMBL" id="TGC09144.1"/>
    </source>
</evidence>
<feature type="transmembrane region" description="Helical" evidence="8">
    <location>
        <begin position="78"/>
        <end position="99"/>
    </location>
</feature>
<accession>A0A4E0QZF5</accession>
<dbReference type="GO" id="GO:0022841">
    <property type="term" value="F:potassium ion leak channel activity"/>
    <property type="evidence" value="ECO:0007669"/>
    <property type="project" value="TreeGrafter"/>
</dbReference>
<evidence type="ECO:0000259" key="9">
    <source>
        <dbReference type="Pfam" id="PF07885"/>
    </source>
</evidence>